<reference evidence="21" key="1">
    <citation type="submission" date="2025-05" db="UniProtKB">
        <authorList>
            <consortium name="Ensembl"/>
        </authorList>
    </citation>
    <scope>IDENTIFICATION</scope>
</reference>
<feature type="transmembrane region" description="Helical" evidence="20">
    <location>
        <begin position="6"/>
        <end position="28"/>
    </location>
</feature>
<evidence type="ECO:0000256" key="5">
    <source>
        <dbReference type="ARBA" id="ARBA00022473"/>
    </source>
</evidence>
<evidence type="ECO:0000313" key="21">
    <source>
        <dbReference type="Ensembl" id="ENSNMLP00000044238.1"/>
    </source>
</evidence>
<evidence type="ECO:0000256" key="16">
    <source>
        <dbReference type="ARBA" id="ARBA00041918"/>
    </source>
</evidence>
<dbReference type="Ensembl" id="ENSNMLT00000049101.1">
    <property type="protein sequence ID" value="ENSNMLP00000044238.1"/>
    <property type="gene ID" value="ENSNMLG00000026778.1"/>
</dbReference>
<evidence type="ECO:0000256" key="12">
    <source>
        <dbReference type="ARBA" id="ARBA00023180"/>
    </source>
</evidence>
<evidence type="ECO:0000256" key="19">
    <source>
        <dbReference type="SAM" id="MobiDB-lite"/>
    </source>
</evidence>
<accession>A0A8C6V832</accession>
<evidence type="ECO:0000256" key="7">
    <source>
        <dbReference type="ARBA" id="ARBA00022722"/>
    </source>
</evidence>
<evidence type="ECO:0000256" key="20">
    <source>
        <dbReference type="SAM" id="Phobius"/>
    </source>
</evidence>
<dbReference type="Ensembl" id="ENSNMLT00000006573.1">
    <property type="protein sequence ID" value="ENSNMLP00000005725.1"/>
    <property type="gene ID" value="ENSNMLG00000004218.1"/>
</dbReference>
<sequence>MYLMDSYIFSLYLFIGYTTIMLSPYLLYNFWAHLVCVVMGDSDSKTALWLTHSTPQFPLRRDVAGFWPSNGNDNAQTFMCVSLRYDDLKHNIRALPFDYDLPEDFHKELRDAELSPWRRSVLLTVAFTYFSLFSNANAWFILCAEGDLYLQLADHLKSDIKVQTWGRQKERTRNVQGKDHDVINIDEVKTDVGEWEKCNDHSKWAVTTSQNVHWTCIGDSNRSPSQSERPGGALCIKSKGVTDIFKGFINDWEGKGVKGSTAAAGSSNSKVACTPEDTSDDEDMDIDSD</sequence>
<evidence type="ECO:0000256" key="15">
    <source>
        <dbReference type="ARBA" id="ARBA00041393"/>
    </source>
</evidence>
<keyword evidence="20" id="KW-0472">Membrane</keyword>
<dbReference type="Pfam" id="PF03265">
    <property type="entry name" value="DNase_II"/>
    <property type="match status" value="1"/>
</dbReference>
<comment type="subcellular location">
    <subcellularLocation>
        <location evidence="2">Lysosome</location>
    </subcellularLocation>
</comment>
<protein>
    <recommendedName>
        <fullName evidence="14">Deoxyribonuclease-2-alpha</fullName>
        <ecNumber evidence="4">3.1.22.1</ecNumber>
    </recommendedName>
    <alternativeName>
        <fullName evidence="15">Acid DNase</fullName>
    </alternativeName>
    <alternativeName>
        <fullName evidence="17">Deoxyribonuclease II alpha</fullName>
    </alternativeName>
    <alternativeName>
        <fullName evidence="16">Lysosomal DNase II</fullName>
    </alternativeName>
</protein>
<keyword evidence="6" id="KW-0053">Apoptosis</keyword>
<keyword evidence="20" id="KW-1133">Transmembrane helix</keyword>
<evidence type="ECO:0000256" key="9">
    <source>
        <dbReference type="ARBA" id="ARBA00022759"/>
    </source>
</evidence>
<keyword evidence="13" id="KW-0458">Lysosome</keyword>
<dbReference type="EC" id="3.1.22.1" evidence="4"/>
<keyword evidence="8" id="KW-0732">Signal</keyword>
<evidence type="ECO:0000256" key="10">
    <source>
        <dbReference type="ARBA" id="ARBA00022801"/>
    </source>
</evidence>
<dbReference type="GO" id="GO:0004531">
    <property type="term" value="F:deoxyribonuclease II activity"/>
    <property type="evidence" value="ECO:0007669"/>
    <property type="project" value="UniProtKB-EC"/>
</dbReference>
<keyword evidence="10" id="KW-0378">Hydrolase</keyword>
<keyword evidence="7" id="KW-0540">Nuclease</keyword>
<feature type="region of interest" description="Disordered" evidence="19">
    <location>
        <begin position="255"/>
        <end position="289"/>
    </location>
</feature>
<dbReference type="InterPro" id="IPR004947">
    <property type="entry name" value="DNase_II"/>
</dbReference>
<evidence type="ECO:0000256" key="1">
    <source>
        <dbReference type="ARBA" id="ARBA00000447"/>
    </source>
</evidence>
<dbReference type="GO" id="GO:0006309">
    <property type="term" value="P:apoptotic DNA fragmentation"/>
    <property type="evidence" value="ECO:0007669"/>
    <property type="project" value="TreeGrafter"/>
</dbReference>
<proteinExistence type="inferred from homology"/>
<keyword evidence="12" id="KW-0325">Glycoprotein</keyword>
<dbReference type="AlphaFoldDB" id="A0A8C6V832"/>
<dbReference type="PANTHER" id="PTHR10858:SF9">
    <property type="entry name" value="DEOXYRIBONUCLEASE-2-ALPHA"/>
    <property type="match status" value="1"/>
</dbReference>
<keyword evidence="9" id="KW-0255">Endonuclease</keyword>
<comment type="catalytic activity">
    <reaction evidence="1">
        <text>Endonucleolytic cleavage to nucleoside 3'-phosphates and 3'-phosphooligonucleotide end-products.</text>
        <dbReference type="EC" id="3.1.22.1"/>
    </reaction>
</comment>
<organism evidence="21 22">
    <name type="scientific">Neogobius melanostomus</name>
    <name type="common">round goby</name>
    <dbReference type="NCBI Taxonomy" id="47308"/>
    <lineage>
        <taxon>Eukaryota</taxon>
        <taxon>Metazoa</taxon>
        <taxon>Chordata</taxon>
        <taxon>Craniata</taxon>
        <taxon>Vertebrata</taxon>
        <taxon>Euteleostomi</taxon>
        <taxon>Actinopterygii</taxon>
        <taxon>Neopterygii</taxon>
        <taxon>Teleostei</taxon>
        <taxon>Neoteleostei</taxon>
        <taxon>Acanthomorphata</taxon>
        <taxon>Gobiaria</taxon>
        <taxon>Gobiiformes</taxon>
        <taxon>Gobioidei</taxon>
        <taxon>Gobiidae</taxon>
        <taxon>Benthophilinae</taxon>
        <taxon>Neogobiini</taxon>
        <taxon>Neogobius</taxon>
    </lineage>
</organism>
<evidence type="ECO:0000256" key="17">
    <source>
        <dbReference type="ARBA" id="ARBA00043033"/>
    </source>
</evidence>
<evidence type="ECO:0000256" key="13">
    <source>
        <dbReference type="ARBA" id="ARBA00023228"/>
    </source>
</evidence>
<evidence type="ECO:0000256" key="6">
    <source>
        <dbReference type="ARBA" id="ARBA00022703"/>
    </source>
</evidence>
<keyword evidence="20" id="KW-0812">Transmembrane</keyword>
<comment type="function">
    <text evidence="18">Hydrolyzes DNA under acidic conditions with a preference for double-stranded DNA. Plays a major role in the clearance of nucleic acids generated through apoptosis, hence preventing autoinflammation. Necessary for proper fetal development and for definitive erythropoiesis in fetal liver and bone marrow, where it degrades nuclear DNA expelled from erythroid precursor cells.</text>
</comment>
<feature type="compositionally biased region" description="Acidic residues" evidence="19">
    <location>
        <begin position="277"/>
        <end position="289"/>
    </location>
</feature>
<evidence type="ECO:0000256" key="11">
    <source>
        <dbReference type="ARBA" id="ARBA00023157"/>
    </source>
</evidence>
<evidence type="ECO:0000256" key="8">
    <source>
        <dbReference type="ARBA" id="ARBA00022729"/>
    </source>
</evidence>
<feature type="transmembrane region" description="Helical" evidence="20">
    <location>
        <begin position="120"/>
        <end position="142"/>
    </location>
</feature>
<keyword evidence="11" id="KW-1015">Disulfide bond</keyword>
<dbReference type="GO" id="GO:0005764">
    <property type="term" value="C:lysosome"/>
    <property type="evidence" value="ECO:0007669"/>
    <property type="project" value="UniProtKB-SubCell"/>
</dbReference>
<evidence type="ECO:0000313" key="22">
    <source>
        <dbReference type="Proteomes" id="UP000694523"/>
    </source>
</evidence>
<evidence type="ECO:0000256" key="3">
    <source>
        <dbReference type="ARBA" id="ARBA00007527"/>
    </source>
</evidence>
<evidence type="ECO:0000256" key="4">
    <source>
        <dbReference type="ARBA" id="ARBA00012036"/>
    </source>
</evidence>
<comment type="similarity">
    <text evidence="3">Belongs to the DNase II family.</text>
</comment>
<evidence type="ECO:0000256" key="14">
    <source>
        <dbReference type="ARBA" id="ARBA00039868"/>
    </source>
</evidence>
<name>A0A8C6V832_9GOBI</name>
<evidence type="ECO:0000256" key="2">
    <source>
        <dbReference type="ARBA" id="ARBA00004371"/>
    </source>
</evidence>
<dbReference type="Proteomes" id="UP000694523">
    <property type="component" value="Unplaced"/>
</dbReference>
<dbReference type="PANTHER" id="PTHR10858">
    <property type="entry name" value="DEOXYRIBONUCLEASE II"/>
    <property type="match status" value="1"/>
</dbReference>
<keyword evidence="5" id="KW-0217">Developmental protein</keyword>
<evidence type="ECO:0000256" key="18">
    <source>
        <dbReference type="ARBA" id="ARBA00045381"/>
    </source>
</evidence>
<keyword evidence="22" id="KW-1185">Reference proteome</keyword>